<keyword evidence="1" id="KW-0489">Methyltransferase</keyword>
<dbReference type="KEGG" id="clup:CLUP02_14954"/>
<reference evidence="1" key="1">
    <citation type="journal article" date="2021" name="Mol. Plant Microbe Interact.">
        <title>Complete Genome Sequence of the Plant-Pathogenic Fungus Colletotrichum lupini.</title>
        <authorList>
            <person name="Baroncelli R."/>
            <person name="Pensec F."/>
            <person name="Da Lio D."/>
            <person name="Boufleur T."/>
            <person name="Vicente I."/>
            <person name="Sarrocco S."/>
            <person name="Picot A."/>
            <person name="Baraldi E."/>
            <person name="Sukno S."/>
            <person name="Thon M."/>
            <person name="Le Floch G."/>
        </authorList>
    </citation>
    <scope>NUCLEOTIDE SEQUENCE</scope>
    <source>
        <strain evidence="1">IMI 504893</strain>
    </source>
</reference>
<evidence type="ECO:0000313" key="1">
    <source>
        <dbReference type="EMBL" id="UQC89424.1"/>
    </source>
</evidence>
<keyword evidence="2" id="KW-1185">Reference proteome</keyword>
<protein>
    <submittedName>
        <fullName evidence="1">UMTA methyltransferase</fullName>
    </submittedName>
</protein>
<organism evidence="1 2">
    <name type="scientific">Colletotrichum lupini</name>
    <dbReference type="NCBI Taxonomy" id="145971"/>
    <lineage>
        <taxon>Eukaryota</taxon>
        <taxon>Fungi</taxon>
        <taxon>Dikarya</taxon>
        <taxon>Ascomycota</taxon>
        <taxon>Pezizomycotina</taxon>
        <taxon>Sordariomycetes</taxon>
        <taxon>Hypocreomycetidae</taxon>
        <taxon>Glomerellales</taxon>
        <taxon>Glomerellaceae</taxon>
        <taxon>Colletotrichum</taxon>
        <taxon>Colletotrichum acutatum species complex</taxon>
    </lineage>
</organism>
<evidence type="ECO:0000313" key="2">
    <source>
        <dbReference type="Proteomes" id="UP000830671"/>
    </source>
</evidence>
<dbReference type="EMBL" id="CP019480">
    <property type="protein sequence ID" value="UQC89424.1"/>
    <property type="molecule type" value="Genomic_DNA"/>
</dbReference>
<dbReference type="SUPFAM" id="SSF53335">
    <property type="entry name" value="S-adenosyl-L-methionine-dependent methyltransferases"/>
    <property type="match status" value="1"/>
</dbReference>
<dbReference type="GO" id="GO:0032259">
    <property type="term" value="P:methylation"/>
    <property type="evidence" value="ECO:0007669"/>
    <property type="project" value="UniProtKB-KW"/>
</dbReference>
<proteinExistence type="predicted"/>
<sequence>MMHVVLSIVFENRLLFPPITRPRRVLECGFGAGDWAIDVAQQHPNCEVVAIDICPHIWPDESQTPTNLNLQVDDLNSRYISRRASAADHALRRWSRRYLDSMQPYKDPRAPMQMQSWMQSAGFDSVETQMIPLPTCGWSNDPRQHQIGVANRENVRRMLASLAMYPMTEFRGMTSQEFQVLVAQARSEADNPAFRDERLVVETSR</sequence>
<name>A0A9Q8WN31_9PEZI</name>
<dbReference type="CDD" id="cd02440">
    <property type="entry name" value="AdoMet_MTases"/>
    <property type="match status" value="1"/>
</dbReference>
<dbReference type="GO" id="GO:0008168">
    <property type="term" value="F:methyltransferase activity"/>
    <property type="evidence" value="ECO:0007669"/>
    <property type="project" value="UniProtKB-KW"/>
</dbReference>
<dbReference type="GeneID" id="73348889"/>
<accession>A0A9Q8WN31</accession>
<dbReference type="RefSeq" id="XP_049151025.1">
    <property type="nucleotide sequence ID" value="XM_049293879.1"/>
</dbReference>
<dbReference type="InterPro" id="IPR029063">
    <property type="entry name" value="SAM-dependent_MTases_sf"/>
</dbReference>
<dbReference type="Proteomes" id="UP000830671">
    <property type="component" value="Chromosome 8"/>
</dbReference>
<dbReference type="AlphaFoldDB" id="A0A9Q8WN31"/>
<dbReference type="Gene3D" id="3.40.50.150">
    <property type="entry name" value="Vaccinia Virus protein VP39"/>
    <property type="match status" value="1"/>
</dbReference>
<keyword evidence="1" id="KW-0808">Transferase</keyword>
<gene>
    <name evidence="1" type="ORF">CLUP02_14954</name>
</gene>